<dbReference type="InterPro" id="IPR001434">
    <property type="entry name" value="OmcB-like_DUF11"/>
</dbReference>
<dbReference type="PROSITE" id="PS51766">
    <property type="entry name" value="DOCKERIN"/>
    <property type="match status" value="1"/>
</dbReference>
<dbReference type="InterPro" id="IPR008972">
    <property type="entry name" value="Cupredoxin"/>
</dbReference>
<dbReference type="InterPro" id="IPR047589">
    <property type="entry name" value="DUF11_rpt"/>
</dbReference>
<reference evidence="5" key="1">
    <citation type="submission" date="2016-11" db="EMBL/GenBank/DDBJ databases">
        <authorList>
            <person name="Varghese N."/>
            <person name="Submissions S."/>
        </authorList>
    </citation>
    <scope>NUCLEOTIDE SEQUENCE [LARGE SCALE GENOMIC DNA]</scope>
    <source>
        <strain evidence="5">DSM 16219</strain>
    </source>
</reference>
<dbReference type="PROSITE" id="PS50222">
    <property type="entry name" value="EF_HAND_2"/>
    <property type="match status" value="1"/>
</dbReference>
<dbReference type="EMBL" id="FQZU01000016">
    <property type="protein sequence ID" value="SHJ99956.1"/>
    <property type="molecule type" value="Genomic_DNA"/>
</dbReference>
<dbReference type="CDD" id="cd14256">
    <property type="entry name" value="Dockerin_I"/>
    <property type="match status" value="1"/>
</dbReference>
<evidence type="ECO:0000313" key="5">
    <source>
        <dbReference type="Proteomes" id="UP000183994"/>
    </source>
</evidence>
<dbReference type="InterPro" id="IPR006626">
    <property type="entry name" value="PbH1"/>
</dbReference>
<dbReference type="GO" id="GO:0005509">
    <property type="term" value="F:calcium ion binding"/>
    <property type="evidence" value="ECO:0007669"/>
    <property type="project" value="InterPro"/>
</dbReference>
<dbReference type="GO" id="GO:0000272">
    <property type="term" value="P:polysaccharide catabolic process"/>
    <property type="evidence" value="ECO:0007669"/>
    <property type="project" value="InterPro"/>
</dbReference>
<evidence type="ECO:0000259" key="3">
    <source>
        <dbReference type="PROSITE" id="PS51766"/>
    </source>
</evidence>
<sequence>MKPQRLRNFDMKGAATLIPPWKSLLCLFVFLALTGMANADNLYVSQDGDDNAGANTCLDCNQPCATVQQAVDQASAGDQILVAGSETPYTGLNTRGGSPQIVYVDKSLSFLGGLDASDWEPGEHASVLDAEEDGRIFYITGSDVAVSIRNFTLTGGNTYGLDGHLTYRDAGAGIYVDQASLTLEDSRIEGSVCVDSEGAAANESFGGGLYVLQSANCLIQNNIFSENDGVDGAAMYFYKSNVNCISNTVTANFCSAAITSRGAVLSLGHNGRQNVFQGNLITENELKGLHLFNDNCLVTDNIIANNAHTGLITESASDYGSYSGPQIIDNHIYGNGSGMHISGAQQALIKNNLIENNVTAGDGAGIYMYGANNIIEGNRIIGNACGNPDNDGCGGGIYINGGAPLIISNVIAGNQADIQGCGIYLTKYALPSIINNTIADNFGGEGSAIYACPYGPDLHIFMINNIISGHEIGVHRGTNLNYTVGPVTMIRTLWYDNNENMNDLPIEDRLPLSGDPMFTEDGTWHVDPNSPAVNSAAPFDENGDPIDYADRVDVDGQPRVMEATPDIGADEVAWSSDFTVSLDYAGASTQVEAGQKAVYSASISNLGPDTPSDAVLEAVFTPAQAVGSISASSLAMADDWTASGNAISGNLYAIPDYLPRDVVITCTVAQDYSGVLSCSGEVFAGDGVVDEYEDNNRDDARDITIIAATPDLYLNKTGPSYVESGEAVAYTLAYGNQGGLPAEDAVLTDTLPVQVSFVSAEGSYGWDAASRTLSWILGDLASGDSGEIAVQCLANAGLTNGLELTNKARISTSSASDPDGNNTASSTATAVTKQAAVEIINFVSAETVEVGDVVDFSITIKNTGPIGLNPTFTQKVPDGLEYVPGSASADQGRCVYDDMINSLYEELDGPLAPGAQLSFSFSLKVTACGGDECGTIDNTFYMDFPDQAYLSKKVGAVLTVQCPDLKVELKGPRNINAIEAPNDWEMEAVVTNVDNGARSGLAKDVILTITEVDEDSELIPQGCDPQPNFVNDPVFEWNLGDIEAGENNKKVVRLRAMGDVAARMAFQAAADSENQECEGGAFNFDMHAAYGYEYGVTLSAELTFNHEAVDVNASAQDKEYKPFYTKAHAIECYYRNPDPQRPPILPPFYIQLQDLSGFSGRPENASSLESHSPRNITYDKVASEWVSDEPLMPDEKIVIYYDERFTNKSWEPENPEHAQKVKAVWVLDEAEEGGIVEPGSGNPESLVVSMTVPLAGPIVYSPMNGEVCPGNLYVEGVIQCNTEAHVYVDSVEEAVVQADDSGYFQALVNLAKPAPASYQISVDACSKIAPYNCVSGTRPITVNYKAAQLWNPQLSSWTGKDIAGQDHTFLFKDQDTGYLSTSNWTIPGAWGFDESHVEIFSCDCNEDPHKLTLVADGVEYVDDEASAFGNTFNVDVGFAHNISLLVTCGEETDGEEQGQVLIDPDGYVVNSTLGWGNVVPGSIATCMWWNENQQAWVAWPAHLYEDQINPQVTGEDGYFAFFTPPGFYYIQVEDPEGWQSWRSQVVRVIAEIVHVNAPYTPMEENESDIVLYVSPEGMHLLDNKGRQDVSAIVIQEGQAVEWVSLPPTDADADETAELRKNPVVRVLSALDPLTNPNGFDSGMMAPGTHYIRRFETAGVYPYSTGAGLAGTITVTALPVSEAEEAALNMDSDGDGVLDNEESGADGLDAGYDGDADGVADKYQATTASLHTINGDYVTLTTSQGEFASAAAAPNPSSQDMPQGVDFSQGFFQYTIVNAPITATVEVSILFPADPGADVYYAYGPSLDQTLPHWQAFDYDDQTGLGGEFSGDELVIHYKDAFTGDHDLSVNGEIRGSGGPGKAGLVQLAVVKTGNGEGAVTDGAGYFDCGLDCRRILTAGEEITLTAAAGEGSTFTGWGGGVCSGTAACTFTLTEKTAVTPNFTQPMYDVSVQQTGNGGGTVKSYPLARIVCPDACSADFTQNTEVALKATPDAASVFVGWSGDCTGEDCTVFIDGAQSLTAEFALLKAGDANGDNTLSLADVIIMLRQTAADPYVYEEIRLADVTGDGKVDFSDALYVLQHLAGLR</sequence>
<dbReference type="OrthoDB" id="2235251at2"/>
<dbReference type="Proteomes" id="UP000183994">
    <property type="component" value="Unassembled WGS sequence"/>
</dbReference>
<dbReference type="InterPro" id="IPR016134">
    <property type="entry name" value="Dockerin_dom"/>
</dbReference>
<dbReference type="SUPFAM" id="SSF63446">
    <property type="entry name" value="Type I dockerin domain"/>
    <property type="match status" value="1"/>
</dbReference>
<evidence type="ECO:0000259" key="2">
    <source>
        <dbReference type="PROSITE" id="PS50222"/>
    </source>
</evidence>
<dbReference type="Pfam" id="PF05048">
    <property type="entry name" value="NosD"/>
    <property type="match status" value="1"/>
</dbReference>
<dbReference type="InterPro" id="IPR012334">
    <property type="entry name" value="Pectin_lyas_fold"/>
</dbReference>
<dbReference type="InterPro" id="IPR051172">
    <property type="entry name" value="Chlamydia_OmcB"/>
</dbReference>
<dbReference type="InterPro" id="IPR053784">
    <property type="entry name" value="Choice_anch_U_dom"/>
</dbReference>
<dbReference type="NCBIfam" id="TIGR01451">
    <property type="entry name" value="B_ant_repeat"/>
    <property type="match status" value="2"/>
</dbReference>
<protein>
    <submittedName>
        <fullName evidence="4">Conserved repeat domain-containing protein</fullName>
    </submittedName>
</protein>
<dbReference type="Gene3D" id="2.60.40.420">
    <property type="entry name" value="Cupredoxins - blue copper proteins"/>
    <property type="match status" value="1"/>
</dbReference>
<dbReference type="InterPro" id="IPR007742">
    <property type="entry name" value="NosD_dom"/>
</dbReference>
<dbReference type="Pfam" id="PF01345">
    <property type="entry name" value="DUF11"/>
    <property type="match status" value="2"/>
</dbReference>
<gene>
    <name evidence="4" type="ORF">SAMN02745216_02679</name>
</gene>
<evidence type="ECO:0000313" key="4">
    <source>
        <dbReference type="EMBL" id="SHJ99956.1"/>
    </source>
</evidence>
<dbReference type="InterPro" id="IPR044060">
    <property type="entry name" value="Bacterial_rp_domain"/>
</dbReference>
<dbReference type="STRING" id="1121393.SAMN02745216_02679"/>
<keyword evidence="1" id="KW-0732">Signal</keyword>
<dbReference type="Gene3D" id="2.160.20.10">
    <property type="entry name" value="Single-stranded right-handed beta-helix, Pectin lyase-like"/>
    <property type="match status" value="2"/>
</dbReference>
<dbReference type="SMART" id="SM00710">
    <property type="entry name" value="PbH1"/>
    <property type="match status" value="6"/>
</dbReference>
<name>A0A1M6NW80_9BACT</name>
<dbReference type="InterPro" id="IPR002048">
    <property type="entry name" value="EF_hand_dom"/>
</dbReference>
<keyword evidence="5" id="KW-1185">Reference proteome</keyword>
<proteinExistence type="predicted"/>
<organism evidence="4 5">
    <name type="scientific">Desulfatibacillum alkenivorans DSM 16219</name>
    <dbReference type="NCBI Taxonomy" id="1121393"/>
    <lineage>
        <taxon>Bacteria</taxon>
        <taxon>Pseudomonadati</taxon>
        <taxon>Thermodesulfobacteriota</taxon>
        <taxon>Desulfobacteria</taxon>
        <taxon>Desulfobacterales</taxon>
        <taxon>Desulfatibacillaceae</taxon>
        <taxon>Desulfatibacillum</taxon>
    </lineage>
</organism>
<dbReference type="PANTHER" id="PTHR34819">
    <property type="entry name" value="LARGE CYSTEINE-RICH PERIPLASMIC PROTEIN OMCB"/>
    <property type="match status" value="1"/>
</dbReference>
<dbReference type="Pfam" id="PF18998">
    <property type="entry name" value="Flg_new_2"/>
    <property type="match status" value="2"/>
</dbReference>
<evidence type="ECO:0000256" key="1">
    <source>
        <dbReference type="SAM" id="SignalP"/>
    </source>
</evidence>
<feature type="chain" id="PRO_5012703177" evidence="1">
    <location>
        <begin position="40"/>
        <end position="2086"/>
    </location>
</feature>
<dbReference type="Gene3D" id="1.10.1330.10">
    <property type="entry name" value="Dockerin domain"/>
    <property type="match status" value="1"/>
</dbReference>
<feature type="signal peptide" evidence="1">
    <location>
        <begin position="1"/>
        <end position="39"/>
    </location>
</feature>
<feature type="domain" description="EF-hand" evidence="2">
    <location>
        <begin position="2050"/>
        <end position="2085"/>
    </location>
</feature>
<feature type="domain" description="Dockerin" evidence="3">
    <location>
        <begin position="2024"/>
        <end position="2086"/>
    </location>
</feature>
<dbReference type="InterPro" id="IPR036439">
    <property type="entry name" value="Dockerin_dom_sf"/>
</dbReference>
<dbReference type="SUPFAM" id="SSF51126">
    <property type="entry name" value="Pectin lyase-like"/>
    <property type="match status" value="2"/>
</dbReference>
<dbReference type="NCBIfam" id="NF041766">
    <property type="entry name" value="choice_anch_U"/>
    <property type="match status" value="1"/>
</dbReference>
<dbReference type="InterPro" id="IPR011050">
    <property type="entry name" value="Pectin_lyase_fold/virulence"/>
</dbReference>
<accession>A0A1M6NW80</accession>